<dbReference type="PANTHER" id="PTHR42813:SF4">
    <property type="entry name" value="NADP-DEPENDENT ISOPROPANOL DEHYDROGENASE"/>
    <property type="match status" value="1"/>
</dbReference>
<name>A0A5N7CIU7_PETAA</name>
<evidence type="ECO:0000256" key="2">
    <source>
        <dbReference type="ARBA" id="ARBA00008072"/>
    </source>
</evidence>
<comment type="similarity">
    <text evidence="2">Belongs to the zinc-containing alcohol dehydrogenase family.</text>
</comment>
<reference evidence="5" key="1">
    <citation type="submission" date="2019-04" db="EMBL/GenBank/DDBJ databases">
        <title>Friends and foes A comparative genomics studyof 23 Aspergillus species from section Flavi.</title>
        <authorList>
            <consortium name="DOE Joint Genome Institute"/>
            <person name="Kjaerbolling I."/>
            <person name="Vesth T."/>
            <person name="Frisvad J.C."/>
            <person name="Nybo J.L."/>
            <person name="Theobald S."/>
            <person name="Kildgaard S."/>
            <person name="Isbrandt T."/>
            <person name="Kuo A."/>
            <person name="Sato A."/>
            <person name="Lyhne E.K."/>
            <person name="Kogle M.E."/>
            <person name="Wiebenga A."/>
            <person name="Kun R.S."/>
            <person name="Lubbers R.J."/>
            <person name="Makela M.R."/>
            <person name="Barry K."/>
            <person name="Chovatia M."/>
            <person name="Clum A."/>
            <person name="Daum C."/>
            <person name="Haridas S."/>
            <person name="He G."/>
            <person name="LaButti K."/>
            <person name="Lipzen A."/>
            <person name="Mondo S."/>
            <person name="Riley R."/>
            <person name="Salamov A."/>
            <person name="Simmons B.A."/>
            <person name="Magnuson J.K."/>
            <person name="Henrissat B."/>
            <person name="Mortensen U.H."/>
            <person name="Larsen T.O."/>
            <person name="Devries R.P."/>
            <person name="Grigoriev I.V."/>
            <person name="Machida M."/>
            <person name="Baker S.E."/>
            <person name="Andersen M.R."/>
        </authorList>
    </citation>
    <scope>NUCLEOTIDE SEQUENCE [LARGE SCALE GENOMIC DNA]</scope>
    <source>
        <strain evidence="5">IBT 14317</strain>
    </source>
</reference>
<dbReference type="InterPro" id="IPR036291">
    <property type="entry name" value="NAD(P)-bd_dom_sf"/>
</dbReference>
<dbReference type="Gene3D" id="3.90.180.10">
    <property type="entry name" value="Medium-chain alcohol dehydrogenases, catalytic domain"/>
    <property type="match status" value="2"/>
</dbReference>
<sequence length="288" mass="30697">MSTTSELREKIIGSWTLDKCVSVVFQGFIRFSIEDRPKPSIVKPSDAVVKITHTTICGTDLHILQNDIPLGVICSIGLGVTDLRIGVSGGWILGNEIDGTQAEHVRITHTSFSLHPLSDGAEPKATVMLSDVFRTAYEAGMLNGQVKPGSEVVIIGSGPIGLVALITLKKLFGPSQVVVIGREQSRLDVAKGVGGFDAVIEAVRSKEAFETAQALVAPGGTIASLDAYGCKCDLNIEYLLGRNIAVKSRVVDTIGTRDILTVKDGMLDLTFLISHALFAPAVTQFKPQ</sequence>
<protein>
    <submittedName>
        <fullName evidence="5">Chaperonin 10-like protein</fullName>
    </submittedName>
</protein>
<dbReference type="InterPro" id="IPR011032">
    <property type="entry name" value="GroES-like_sf"/>
</dbReference>
<dbReference type="SUPFAM" id="SSF51735">
    <property type="entry name" value="NAD(P)-binding Rossmann-fold domains"/>
    <property type="match status" value="1"/>
</dbReference>
<evidence type="ECO:0000256" key="1">
    <source>
        <dbReference type="ARBA" id="ARBA00001947"/>
    </source>
</evidence>
<keyword evidence="4" id="KW-0862">Zinc</keyword>
<accession>A0A5N7CIU7</accession>
<evidence type="ECO:0000256" key="3">
    <source>
        <dbReference type="ARBA" id="ARBA00022723"/>
    </source>
</evidence>
<dbReference type="Proteomes" id="UP000326877">
    <property type="component" value="Unassembled WGS sequence"/>
</dbReference>
<dbReference type="AlphaFoldDB" id="A0A5N7CIU7"/>
<evidence type="ECO:0000313" key="5">
    <source>
        <dbReference type="EMBL" id="KAE8393648.1"/>
    </source>
</evidence>
<comment type="cofactor">
    <cofactor evidence="1">
        <name>Zn(2+)</name>
        <dbReference type="ChEBI" id="CHEBI:29105"/>
    </cofactor>
</comment>
<proteinExistence type="inferred from homology"/>
<organism evidence="5">
    <name type="scientific">Petromyces alliaceus</name>
    <name type="common">Aspergillus alliaceus</name>
    <dbReference type="NCBI Taxonomy" id="209559"/>
    <lineage>
        <taxon>Eukaryota</taxon>
        <taxon>Fungi</taxon>
        <taxon>Dikarya</taxon>
        <taxon>Ascomycota</taxon>
        <taxon>Pezizomycotina</taxon>
        <taxon>Eurotiomycetes</taxon>
        <taxon>Eurotiomycetidae</taxon>
        <taxon>Eurotiales</taxon>
        <taxon>Aspergillaceae</taxon>
        <taxon>Aspergillus</taxon>
        <taxon>Aspergillus subgen. Circumdati</taxon>
    </lineage>
</organism>
<dbReference type="Gene3D" id="3.40.50.720">
    <property type="entry name" value="NAD(P)-binding Rossmann-like Domain"/>
    <property type="match status" value="2"/>
</dbReference>
<dbReference type="GO" id="GO:0046872">
    <property type="term" value="F:metal ion binding"/>
    <property type="evidence" value="ECO:0007669"/>
    <property type="project" value="UniProtKB-KW"/>
</dbReference>
<dbReference type="PANTHER" id="PTHR42813">
    <property type="entry name" value="ZINC-TYPE ALCOHOL DEHYDROGENASE-LIKE"/>
    <property type="match status" value="1"/>
</dbReference>
<dbReference type="SUPFAM" id="SSF50129">
    <property type="entry name" value="GroES-like"/>
    <property type="match status" value="1"/>
</dbReference>
<evidence type="ECO:0000256" key="4">
    <source>
        <dbReference type="ARBA" id="ARBA00022833"/>
    </source>
</evidence>
<dbReference type="EMBL" id="ML735228">
    <property type="protein sequence ID" value="KAE8393648.1"/>
    <property type="molecule type" value="Genomic_DNA"/>
</dbReference>
<dbReference type="OrthoDB" id="442947at2759"/>
<gene>
    <name evidence="5" type="ORF">BDV23DRAFT_170075</name>
</gene>
<keyword evidence="3" id="KW-0479">Metal-binding</keyword>